<proteinExistence type="predicted"/>
<feature type="non-terminal residue" evidence="1">
    <location>
        <position position="361"/>
    </location>
</feature>
<accession>A0A6H5IBE7</accession>
<evidence type="ECO:0000313" key="1">
    <source>
        <dbReference type="EMBL" id="CAB0034114.1"/>
    </source>
</evidence>
<protein>
    <submittedName>
        <fullName evidence="1">Uncharacterized protein</fullName>
    </submittedName>
</protein>
<dbReference type="EMBL" id="CADCXV010000732">
    <property type="protein sequence ID" value="CAB0034114.1"/>
    <property type="molecule type" value="Genomic_DNA"/>
</dbReference>
<dbReference type="Proteomes" id="UP000479190">
    <property type="component" value="Unassembled WGS sequence"/>
</dbReference>
<dbReference type="AlphaFoldDB" id="A0A6H5IBE7"/>
<gene>
    <name evidence="1" type="ORF">TBRA_LOCUS6012</name>
</gene>
<evidence type="ECO:0000313" key="2">
    <source>
        <dbReference type="Proteomes" id="UP000479190"/>
    </source>
</evidence>
<organism evidence="1 2">
    <name type="scientific">Trichogramma brassicae</name>
    <dbReference type="NCBI Taxonomy" id="86971"/>
    <lineage>
        <taxon>Eukaryota</taxon>
        <taxon>Metazoa</taxon>
        <taxon>Ecdysozoa</taxon>
        <taxon>Arthropoda</taxon>
        <taxon>Hexapoda</taxon>
        <taxon>Insecta</taxon>
        <taxon>Pterygota</taxon>
        <taxon>Neoptera</taxon>
        <taxon>Endopterygota</taxon>
        <taxon>Hymenoptera</taxon>
        <taxon>Apocrita</taxon>
        <taxon>Proctotrupomorpha</taxon>
        <taxon>Chalcidoidea</taxon>
        <taxon>Trichogrammatidae</taxon>
        <taxon>Trichogramma</taxon>
    </lineage>
</organism>
<sequence length="361" mass="41809">MPDFNDTALETQLRRFLYLGKEGPEYQPGNWFVHNYFVAENLPSVYELAENPLKHDVVISLILEKKKSEKTRSRNRDFTIAPSRCWPAQPLSFCLSRSSAGSLGVPLRSRALPVPRSGRGRVDPAQSCRYEKSYRNSRSTDFASLQRKLCDSLENEIWNQTSLCHARELLKFKNDCEAVLKVYRELYGDTARRAKQAQITHFFQKNINQQLNDIIWPEQNLNGQNDNYESFANSTDSGFEPKQVAHQLRILVVNVTVSLCVLTARRSTSYLRELVTRARRRKKCQFGKRPANTVTRPWPRRCRPRHRLNMGNIILWGLTLLRGAGEELVFNVLEFTARYARCMQTTVSCLRCRSRSVSGRW</sequence>
<reference evidence="1 2" key="1">
    <citation type="submission" date="2020-02" db="EMBL/GenBank/DDBJ databases">
        <authorList>
            <person name="Ferguson B K."/>
        </authorList>
    </citation>
    <scope>NUCLEOTIDE SEQUENCE [LARGE SCALE GENOMIC DNA]</scope>
</reference>
<name>A0A6H5IBE7_9HYME</name>
<dbReference type="OrthoDB" id="6098064at2759"/>
<keyword evidence="2" id="KW-1185">Reference proteome</keyword>